<proteinExistence type="predicted"/>
<name>A0A133ZXX5_9FUSO</name>
<feature type="non-terminal residue" evidence="1">
    <location>
        <position position="1"/>
    </location>
</feature>
<gene>
    <name evidence="1" type="ORF">HMPREF3180_02057</name>
</gene>
<dbReference type="EMBL" id="LSDD01000157">
    <property type="protein sequence ID" value="KXB60287.1"/>
    <property type="molecule type" value="Genomic_DNA"/>
</dbReference>
<keyword evidence="2" id="KW-1185">Reference proteome</keyword>
<sequence length="65" mass="7629">NGMNMRVPFQVPAQSMNDRNEVVMYNIRISKVVFGMFRNFVFSFSFPADIVKDELEYLVNSGRKF</sequence>
<evidence type="ECO:0000313" key="2">
    <source>
        <dbReference type="Proteomes" id="UP000070483"/>
    </source>
</evidence>
<dbReference type="AlphaFoldDB" id="A0A133ZXX5"/>
<evidence type="ECO:0000313" key="1">
    <source>
        <dbReference type="EMBL" id="KXB60287.1"/>
    </source>
</evidence>
<accession>A0A133ZXX5</accession>
<comment type="caution">
    <text evidence="1">The sequence shown here is derived from an EMBL/GenBank/DDBJ whole genome shotgun (WGS) entry which is preliminary data.</text>
</comment>
<reference evidence="2" key="1">
    <citation type="submission" date="2016-01" db="EMBL/GenBank/DDBJ databases">
        <authorList>
            <person name="Mitreva M."/>
            <person name="Pepin K.H."/>
            <person name="Mihindukulasuriya K.A."/>
            <person name="Fulton R."/>
            <person name="Fronick C."/>
            <person name="O'Laughlin M."/>
            <person name="Miner T."/>
            <person name="Herter B."/>
            <person name="Rosa B.A."/>
            <person name="Cordes M."/>
            <person name="Tomlinson C."/>
            <person name="Wollam A."/>
            <person name="Palsikar V.B."/>
            <person name="Mardis E.R."/>
            <person name="Wilson R.K."/>
        </authorList>
    </citation>
    <scope>NUCLEOTIDE SEQUENCE [LARGE SCALE GENOMIC DNA]</scope>
    <source>
        <strain evidence="2">KA00185</strain>
    </source>
</reference>
<protein>
    <submittedName>
        <fullName evidence="1">Uncharacterized protein</fullName>
    </submittedName>
</protein>
<dbReference type="Proteomes" id="UP000070483">
    <property type="component" value="Unassembled WGS sequence"/>
</dbReference>
<organism evidence="1 2">
    <name type="scientific">Leptotrichia wadei</name>
    <dbReference type="NCBI Taxonomy" id="157687"/>
    <lineage>
        <taxon>Bacteria</taxon>
        <taxon>Fusobacteriati</taxon>
        <taxon>Fusobacteriota</taxon>
        <taxon>Fusobacteriia</taxon>
        <taxon>Fusobacteriales</taxon>
        <taxon>Leptotrichiaceae</taxon>
        <taxon>Leptotrichia</taxon>
    </lineage>
</organism>